<dbReference type="EMBL" id="JACHLN010000001">
    <property type="protein sequence ID" value="MBB4838365.1"/>
    <property type="molecule type" value="Genomic_DNA"/>
</dbReference>
<evidence type="ECO:0000313" key="4">
    <source>
        <dbReference type="Proteomes" id="UP000575241"/>
    </source>
</evidence>
<keyword evidence="4" id="KW-1185">Reference proteome</keyword>
<feature type="signal peptide" evidence="1">
    <location>
        <begin position="1"/>
        <end position="20"/>
    </location>
</feature>
<protein>
    <submittedName>
        <fullName evidence="3">CubicO group peptidase (Beta-lactamase class C family)</fullName>
    </submittedName>
</protein>
<dbReference type="InterPro" id="IPR001466">
    <property type="entry name" value="Beta-lactam-related"/>
</dbReference>
<dbReference type="PANTHER" id="PTHR46825:SF9">
    <property type="entry name" value="BETA-LACTAMASE-RELATED DOMAIN-CONTAINING PROTEIN"/>
    <property type="match status" value="1"/>
</dbReference>
<dbReference type="AlphaFoldDB" id="A0A7W7K0X0"/>
<dbReference type="Gene3D" id="3.40.710.10">
    <property type="entry name" value="DD-peptidase/beta-lactamase superfamily"/>
    <property type="match status" value="1"/>
</dbReference>
<proteinExistence type="predicted"/>
<dbReference type="Proteomes" id="UP000575241">
    <property type="component" value="Unassembled WGS sequence"/>
</dbReference>
<gene>
    <name evidence="3" type="ORF">HNP52_001416</name>
</gene>
<reference evidence="3 4" key="1">
    <citation type="submission" date="2020-08" db="EMBL/GenBank/DDBJ databases">
        <title>Functional genomics of gut bacteria from endangered species of beetles.</title>
        <authorList>
            <person name="Carlos-Shanley C."/>
        </authorList>
    </citation>
    <scope>NUCLEOTIDE SEQUENCE [LARGE SCALE GENOMIC DNA]</scope>
    <source>
        <strain evidence="3 4">S00224</strain>
    </source>
</reference>
<dbReference type="InterPro" id="IPR050491">
    <property type="entry name" value="AmpC-like"/>
</dbReference>
<comment type="caution">
    <text evidence="3">The sequence shown here is derived from an EMBL/GenBank/DDBJ whole genome shotgun (WGS) entry which is preliminary data.</text>
</comment>
<feature type="chain" id="PRO_5031388935" evidence="1">
    <location>
        <begin position="21"/>
        <end position="454"/>
    </location>
</feature>
<accession>A0A7W7K0X0</accession>
<evidence type="ECO:0000256" key="1">
    <source>
        <dbReference type="SAM" id="SignalP"/>
    </source>
</evidence>
<evidence type="ECO:0000259" key="2">
    <source>
        <dbReference type="Pfam" id="PF00144"/>
    </source>
</evidence>
<dbReference type="InterPro" id="IPR012338">
    <property type="entry name" value="Beta-lactam/transpept-like"/>
</dbReference>
<dbReference type="SUPFAM" id="SSF56601">
    <property type="entry name" value="beta-lactamase/transpeptidase-like"/>
    <property type="match status" value="1"/>
</dbReference>
<feature type="domain" description="Beta-lactamase-related" evidence="2">
    <location>
        <begin position="44"/>
        <end position="351"/>
    </location>
</feature>
<dbReference type="Pfam" id="PF00144">
    <property type="entry name" value="Beta-lactamase"/>
    <property type="match status" value="1"/>
</dbReference>
<name>A0A7W7K0X0_9SPHN</name>
<evidence type="ECO:0000313" key="3">
    <source>
        <dbReference type="EMBL" id="MBB4838365.1"/>
    </source>
</evidence>
<dbReference type="PANTHER" id="PTHR46825">
    <property type="entry name" value="D-ALANYL-D-ALANINE-CARBOXYPEPTIDASE/ENDOPEPTIDASE AMPH"/>
    <property type="match status" value="1"/>
</dbReference>
<organism evidence="3 4">
    <name type="scientific">Sphingomonas kyeonggiensis</name>
    <dbReference type="NCBI Taxonomy" id="1268553"/>
    <lineage>
        <taxon>Bacteria</taxon>
        <taxon>Pseudomonadati</taxon>
        <taxon>Pseudomonadota</taxon>
        <taxon>Alphaproteobacteria</taxon>
        <taxon>Sphingomonadales</taxon>
        <taxon>Sphingomonadaceae</taxon>
        <taxon>Sphingomonas</taxon>
    </lineage>
</organism>
<sequence length="454" mass="48061">MRPFLPAMLCTVMLATPAWAQPSPAMIAPDADSAMAAAIDPKGSGAVVLIARGDTVLYRKARGMAEVELGVPLSPDQLFRIASITKSFTGALLVQMGARGEVSLDAPAVRYLPDVPLDPRITLRQLLSHTAGVSETDTVAQPPFGNGEVPIAEQVRRIAARPLAFEPGTAQRYSNAGYILLAAVIEKVTGQSWDEAMRTRLLVPLGLANTAYDRPDDIVPGRTSGYSSDKGVLRNAAPFNVSIPKTAGSLRSTAADLLRWMRALSQGRVVGTAGFAEMSKPALASVGVQERYGLGLYRWQIRGQDAIGHTGQINGFTSALFYLPAEDATVVVLANSDSFDAQTLARRMAAIVIGKPYPLQRASAVPAGSLAPLAGSYGSDPATSRTIAVQDGGLVISRPNRSGTPAMLGSDGAIRFMPDELSYFLPVRDAHGAVIRLDYFARGEGPALPLNRQP</sequence>
<dbReference type="RefSeq" id="WP_184164377.1">
    <property type="nucleotide sequence ID" value="NZ_JACHLN010000001.1"/>
</dbReference>
<keyword evidence="1" id="KW-0732">Signal</keyword>